<dbReference type="EMBL" id="OIVN01000458">
    <property type="protein sequence ID" value="SPC80604.1"/>
    <property type="molecule type" value="Genomic_DNA"/>
</dbReference>
<accession>A0A2N9F1D1</accession>
<feature type="transmembrane region" description="Helical" evidence="1">
    <location>
        <begin position="326"/>
        <end position="346"/>
    </location>
</feature>
<feature type="transmembrane region" description="Helical" evidence="1">
    <location>
        <begin position="358"/>
        <end position="379"/>
    </location>
</feature>
<evidence type="ECO:0000259" key="2">
    <source>
        <dbReference type="Pfam" id="PF13968"/>
    </source>
</evidence>
<dbReference type="AlphaFoldDB" id="A0A2N9F1D1"/>
<feature type="transmembrane region" description="Helical" evidence="1">
    <location>
        <begin position="146"/>
        <end position="163"/>
    </location>
</feature>
<organism evidence="3">
    <name type="scientific">Fagus sylvatica</name>
    <name type="common">Beechnut</name>
    <dbReference type="NCBI Taxonomy" id="28930"/>
    <lineage>
        <taxon>Eukaryota</taxon>
        <taxon>Viridiplantae</taxon>
        <taxon>Streptophyta</taxon>
        <taxon>Embryophyta</taxon>
        <taxon>Tracheophyta</taxon>
        <taxon>Spermatophyta</taxon>
        <taxon>Magnoliopsida</taxon>
        <taxon>eudicotyledons</taxon>
        <taxon>Gunneridae</taxon>
        <taxon>Pentapetalae</taxon>
        <taxon>rosids</taxon>
        <taxon>fabids</taxon>
        <taxon>Fagales</taxon>
        <taxon>Fagaceae</taxon>
        <taxon>Fagus</taxon>
    </lineage>
</organism>
<dbReference type="Pfam" id="PF13968">
    <property type="entry name" value="DUF4220"/>
    <property type="match status" value="1"/>
</dbReference>
<name>A0A2N9F1D1_FAGSY</name>
<evidence type="ECO:0000313" key="3">
    <source>
        <dbReference type="EMBL" id="SPC80604.1"/>
    </source>
</evidence>
<dbReference type="PANTHER" id="PTHR31325">
    <property type="entry name" value="OS01G0798800 PROTEIN-RELATED"/>
    <property type="match status" value="1"/>
</dbReference>
<feature type="transmembrane region" description="Helical" evidence="1">
    <location>
        <begin position="169"/>
        <end position="185"/>
    </location>
</feature>
<feature type="transmembrane region" description="Helical" evidence="1">
    <location>
        <begin position="46"/>
        <end position="66"/>
    </location>
</feature>
<evidence type="ECO:0000256" key="1">
    <source>
        <dbReference type="SAM" id="Phobius"/>
    </source>
</evidence>
<dbReference type="Pfam" id="PF04578">
    <property type="entry name" value="DUF594"/>
    <property type="match status" value="1"/>
</dbReference>
<keyword evidence="1" id="KW-0812">Transmembrane</keyword>
<reference evidence="3" key="1">
    <citation type="submission" date="2018-02" db="EMBL/GenBank/DDBJ databases">
        <authorList>
            <person name="Cohen D.B."/>
            <person name="Kent A.D."/>
        </authorList>
    </citation>
    <scope>NUCLEOTIDE SEQUENCE</scope>
</reference>
<protein>
    <recommendedName>
        <fullName evidence="2">DUF4220 domain-containing protein</fullName>
    </recommendedName>
</protein>
<feature type="transmembrane region" description="Helical" evidence="1">
    <location>
        <begin position="16"/>
        <end position="34"/>
    </location>
</feature>
<gene>
    <name evidence="3" type="ORF">FSB_LOCUS8486</name>
</gene>
<keyword evidence="1" id="KW-1133">Transmembrane helix</keyword>
<dbReference type="InterPro" id="IPR025315">
    <property type="entry name" value="DUF4220"/>
</dbReference>
<sequence>MIDPIPVFLKKVWDKWNIKVIVLVSLFLQTVLILAAPLRKRTSKKLVSLLIWSSYLLADWAANFAIGHISNGQRNSGPCCDMDDNNNLGGGFISSVKFKLFQSSSKRDNDADLVAFWAPFLLLHLGGPDTITAFSLEDNELWLRHLFAFIVQLLATLYVLVLTLPKNNLLVPTILMFVAGIIKYLERTRALFRASLDSFRESMLKDPDPGPNYAKLMEEYSSKIEAGLPTTIEMTPEPGKESKLAATVNRDKLSDFEVVQYAYRYFEKFKGLIVELIFSFRERNESRDFFQCRTAEEALKIIELELNFIYEALYTKVVVVHNRVGYIFRFLSTASVVVAFGLFHFLDKRGLKEIDIVVTYALLGGAICLDAIALFMLIFSDWTFGAIDININNRMGKCVEWIGTKYLRSKTSSWSDDDEEYLSTPKLLRRWSESVSTFNLIDYCLKQRTYEFKYNPFMFCLDKLVDYLGGRDFVKELKYVKREKFRKKLWVLIFDELLEKSREADDAETTKRICSARGAYVCQEGEWGNDQSRILKPVHVKGDRSKSVLFDACMLAKELNKLENDQKWKLISKVWVEMLSYAASHCRPATHAQQVSKGGQLISFVWLLMAHFGLGEQFQINEGHARAKLVVGK</sequence>
<feature type="transmembrane region" description="Helical" evidence="1">
    <location>
        <begin position="114"/>
        <end position="134"/>
    </location>
</feature>
<dbReference type="InterPro" id="IPR007658">
    <property type="entry name" value="DUF594"/>
</dbReference>
<proteinExistence type="predicted"/>
<feature type="domain" description="DUF4220" evidence="2">
    <location>
        <begin position="52"/>
        <end position="443"/>
    </location>
</feature>
<keyword evidence="1" id="KW-0472">Membrane</keyword>